<feature type="compositionally biased region" description="Basic and acidic residues" evidence="1">
    <location>
        <begin position="93"/>
        <end position="107"/>
    </location>
</feature>
<feature type="compositionally biased region" description="Acidic residues" evidence="1">
    <location>
        <begin position="1114"/>
        <end position="1126"/>
    </location>
</feature>
<proteinExistence type="predicted"/>
<feature type="compositionally biased region" description="Acidic residues" evidence="1">
    <location>
        <begin position="512"/>
        <end position="527"/>
    </location>
</feature>
<feature type="region of interest" description="Disordered" evidence="1">
    <location>
        <begin position="854"/>
        <end position="970"/>
    </location>
</feature>
<feature type="region of interest" description="Disordered" evidence="1">
    <location>
        <begin position="348"/>
        <end position="367"/>
    </location>
</feature>
<feature type="region of interest" description="Disordered" evidence="1">
    <location>
        <begin position="89"/>
        <end position="174"/>
    </location>
</feature>
<feature type="region of interest" description="Disordered" evidence="1">
    <location>
        <begin position="1004"/>
        <end position="1126"/>
    </location>
</feature>
<reference evidence="2" key="1">
    <citation type="submission" date="2021-01" db="UniProtKB">
        <authorList>
            <consortium name="EnsemblMetazoa"/>
        </authorList>
    </citation>
    <scope>IDENTIFICATION</scope>
</reference>
<feature type="compositionally biased region" description="Low complexity" evidence="1">
    <location>
        <begin position="563"/>
        <end position="591"/>
    </location>
</feature>
<evidence type="ECO:0000313" key="3">
    <source>
        <dbReference type="Proteomes" id="UP000594262"/>
    </source>
</evidence>
<feature type="compositionally biased region" description="Polar residues" evidence="1">
    <location>
        <begin position="647"/>
        <end position="662"/>
    </location>
</feature>
<feature type="compositionally biased region" description="Basic and acidic residues" evidence="1">
    <location>
        <begin position="1073"/>
        <end position="1082"/>
    </location>
</feature>
<feature type="compositionally biased region" description="Polar residues" evidence="1">
    <location>
        <begin position="894"/>
        <end position="906"/>
    </location>
</feature>
<feature type="compositionally biased region" description="Polar residues" evidence="1">
    <location>
        <begin position="164"/>
        <end position="174"/>
    </location>
</feature>
<feature type="compositionally biased region" description="Polar residues" evidence="1">
    <location>
        <begin position="1030"/>
        <end position="1067"/>
    </location>
</feature>
<feature type="region of interest" description="Disordered" evidence="1">
    <location>
        <begin position="427"/>
        <end position="693"/>
    </location>
</feature>
<feature type="compositionally biased region" description="Basic and acidic residues" evidence="1">
    <location>
        <begin position="492"/>
        <end position="502"/>
    </location>
</feature>
<dbReference type="EnsemblMetazoa" id="CLYHEMT004071.1">
    <property type="protein sequence ID" value="CLYHEMP004071.1"/>
    <property type="gene ID" value="CLYHEMG004071"/>
</dbReference>
<keyword evidence="3" id="KW-1185">Reference proteome</keyword>
<dbReference type="GeneID" id="136810473"/>
<dbReference type="Proteomes" id="UP000594262">
    <property type="component" value="Unplaced"/>
</dbReference>
<evidence type="ECO:0000313" key="2">
    <source>
        <dbReference type="EnsemblMetazoa" id="CLYHEMP004071.1"/>
    </source>
</evidence>
<feature type="region of interest" description="Disordered" evidence="1">
    <location>
        <begin position="310"/>
        <end position="331"/>
    </location>
</feature>
<feature type="compositionally biased region" description="Polar residues" evidence="1">
    <location>
        <begin position="348"/>
        <end position="361"/>
    </location>
</feature>
<accession>A0A7M5UTT4</accession>
<name>A0A7M5UTT4_9CNID</name>
<feature type="compositionally biased region" description="Polar residues" evidence="1">
    <location>
        <begin position="316"/>
        <end position="331"/>
    </location>
</feature>
<evidence type="ECO:0000256" key="1">
    <source>
        <dbReference type="SAM" id="MobiDB-lite"/>
    </source>
</evidence>
<feature type="compositionally biased region" description="Basic and acidic residues" evidence="1">
    <location>
        <begin position="427"/>
        <end position="449"/>
    </location>
</feature>
<dbReference type="RefSeq" id="XP_066923141.1">
    <property type="nucleotide sequence ID" value="XM_067067040.1"/>
</dbReference>
<dbReference type="AlphaFoldDB" id="A0A7M5UTT4"/>
<feature type="compositionally biased region" description="Acidic residues" evidence="1">
    <location>
        <begin position="854"/>
        <end position="865"/>
    </location>
</feature>
<feature type="compositionally biased region" description="Polar residues" evidence="1">
    <location>
        <begin position="595"/>
        <end position="625"/>
    </location>
</feature>
<protein>
    <submittedName>
        <fullName evidence="2">Uncharacterized protein</fullName>
    </submittedName>
</protein>
<organism evidence="2 3">
    <name type="scientific">Clytia hemisphaerica</name>
    <dbReference type="NCBI Taxonomy" id="252671"/>
    <lineage>
        <taxon>Eukaryota</taxon>
        <taxon>Metazoa</taxon>
        <taxon>Cnidaria</taxon>
        <taxon>Hydrozoa</taxon>
        <taxon>Hydroidolina</taxon>
        <taxon>Leptothecata</taxon>
        <taxon>Obeliida</taxon>
        <taxon>Clytiidae</taxon>
        <taxon>Clytia</taxon>
    </lineage>
</organism>
<feature type="compositionally biased region" description="Polar residues" evidence="1">
    <location>
        <begin position="950"/>
        <end position="970"/>
    </location>
</feature>
<dbReference type="OrthoDB" id="8015657at2759"/>
<sequence length="1126" mass="127821">MTAYYGQRHRTNDKRSMHELNKKLRAVSLAEEESNRRNQELLKTLGKVSKQATTLNNKTERLKQVRGDYEDYISRLYPQWVGYMEKFNQQSPPKEERGVRMRNESPPKETSPSKHQMRPSRSQEKDLYPEFIQGKMNRWRHDTSLDNSPERPFTSPDRPHRNARTSPSYNSHHIGQSYMTPPSHIGRTYPAHPDDFLPPNEFNHRMSSTYRREEPFRTKSEPFLPVGREFEKSSIHREESGKTFTNQPSIHDLLLNNSVNAQNTDLSDITILPQLLGVSQNGQLVLVPLAASVNLNSSLNNTFDGLNGAKQRASPVGQNSESVNQTFDDSQQTVKTNGSVTQNVSVLQQRQNNDHPNSGSFNDRIKAERESQRLNYIELKRLEKEKAKRLQEEEKDLKLQEEKQRWRDLENEIERKKVEEERLKAEKLAQEKKEKEQKQRDKEQEKLLKPQESPALKKQKSPMFSKLKSLAKFSPSTRRDSKQEAPAVVVEEIAKEPSKEEMQENEPPSFFGDDEDLFPDDDSEDENDLRLHSKSMSRAISDIEELSENSSRQTPKKKSPIQSPRSSSEPLKSSSTPQSRQQQPQIQEPSPLVSPLNNNHSSSANDSLTNHPRSNKESPPSANHSKTNKDSSLFSDFSDHSEFDLPSNKSVSPPQTKSSPPLTLSVVAKQPARSPPVPALQKQRTFSQDSHGETMDDYQPLLYIMETLTDKVKDEESEEVLVLNIDINTNQANTIIGTAELEGNVKQFDSSELCMSYRYHLQQLMVKKSDRPFLIHDVDANNDFEGNLRDCVDSCYLEIWDSLFIFLTEIMSAFEFDPVQVATIFANVLLPSHEKQRKQVLSSLGKILTHLSEESFETENEDGESEAGPIATNNVSMPTHSNISITEEIHTRGISKTSKSEPLSSTYGGGKSTTEKGDLSQSLSFENEDENSSTLSFDSDGLPVRRSKQTNKQQDSISQNNSTLSEASSNLNLNGSKAYQEMRHESLMSPVHESVDDDDELEDLLGESIGLNKRPQKMTSSPPPPAAPYSTENNNSTNDQLSKKSSIKMTPSSDLITRSESSLTSQTKNKNQKKMDVKKPDFWDTESESDFDLSNAGRSGNQSSQQQQQGKKDDDDDDDFDFDFYD</sequence>
<feature type="compositionally biased region" description="Polar residues" evidence="1">
    <location>
        <begin position="871"/>
        <end position="885"/>
    </location>
</feature>